<dbReference type="RefSeq" id="WP_034346858.1">
    <property type="nucleotide sequence ID" value="NZ_FZNG01000018.1"/>
</dbReference>
<dbReference type="SUPFAM" id="SSF160719">
    <property type="entry name" value="gpW/gp25-like"/>
    <property type="match status" value="1"/>
</dbReference>
<name>A0A099VCP5_9HELI</name>
<reference evidence="1 2" key="1">
    <citation type="journal article" date="2014" name="Genome Announc.">
        <title>Draft genome sequences of eight enterohepatic helicobacter species isolated from both laboratory and wild rodents.</title>
        <authorList>
            <person name="Sheh A."/>
            <person name="Shen Z."/>
            <person name="Fox J.G."/>
        </authorList>
    </citation>
    <scope>NUCLEOTIDE SEQUENCE [LARGE SCALE GENOMIC DNA]</scope>
    <source>
        <strain evidence="1 2">ATCC 700114</strain>
    </source>
</reference>
<protein>
    <recommendedName>
        <fullName evidence="3">Type VI secretion system baseplate subunit TssE</fullName>
    </recommendedName>
</protein>
<sequence length="122" mass="14526">MSFVDKVIHVLDEYVDSEYVESPIQAIREHIETLINTKEGTQELLSYNDLDLNIKNLAIVMSERIYDIVSTYEYRAKIVSIEYDETLAPWQLKFFLTLQYNKNLTNFNIQIIFNSNRYYEVL</sequence>
<evidence type="ECO:0008006" key="3">
    <source>
        <dbReference type="Google" id="ProtNLM"/>
    </source>
</evidence>
<evidence type="ECO:0000313" key="2">
    <source>
        <dbReference type="Proteomes" id="UP000029878"/>
    </source>
</evidence>
<comment type="caution">
    <text evidence="1">The sequence shown here is derived from an EMBL/GenBank/DDBJ whole genome shotgun (WGS) entry which is preliminary data.</text>
</comment>
<dbReference type="EMBL" id="JRPL02000032">
    <property type="protein sequence ID" value="TLD80631.1"/>
    <property type="molecule type" value="Genomic_DNA"/>
</dbReference>
<dbReference type="AlphaFoldDB" id="A0A099VCP5"/>
<proteinExistence type="predicted"/>
<dbReference type="Proteomes" id="UP000029878">
    <property type="component" value="Unassembled WGS sequence"/>
</dbReference>
<evidence type="ECO:0000313" key="1">
    <source>
        <dbReference type="EMBL" id="TLD80631.1"/>
    </source>
</evidence>
<gene>
    <name evidence="1" type="ORF">LS81_009450</name>
</gene>
<organism evidence="1 2">
    <name type="scientific">Helicobacter trogontum</name>
    <dbReference type="NCBI Taxonomy" id="50960"/>
    <lineage>
        <taxon>Bacteria</taxon>
        <taxon>Pseudomonadati</taxon>
        <taxon>Campylobacterota</taxon>
        <taxon>Epsilonproteobacteria</taxon>
        <taxon>Campylobacterales</taxon>
        <taxon>Helicobacteraceae</taxon>
        <taxon>Helicobacter</taxon>
    </lineage>
</organism>
<accession>A0A099VCP5</accession>
<dbReference type="OrthoDB" id="5356850at2"/>